<evidence type="ECO:0000313" key="9">
    <source>
        <dbReference type="Proteomes" id="UP001590951"/>
    </source>
</evidence>
<sequence>MESPLLESRAQKLVQGLADGCESGTLGSATVAIYDTAWVSMIIKHVDGRDQWLFPECFHFLLDNQLSEGSWESYASLDDGILNTLAALLALKKHSNAVIPENKIDSFSLDVPISKARSYLEEKLPEWDVDSGIHVGFEILVPALLAMLETEQIYFSFPGRHLLQKLRDAKLAKFDPQMIYNGQTTLVHSLEALVSEIDFDMLSRSKTFGSMMGSPASTAAYLMHSSQWDPEAEIYLRKVIDDGEGKGNGAVPSVFPTPVFETTWILSTLFQGNYSVNTLGADQIDRTISYLQDQFQKQKGVLGFAPSVLPDADDTAKTILTLNHLGGKTDPEQMIKHFKTKQNHFCTYPGERNTSFSANCNVLQALLSCHDAQKYTSEISSVTAFLCDSWWTGTARDKWNHSLQYSMMLLSGALMRLLELCDQGVLKLSAALLQDQVSVVLTQLVNRTLLTQCHTGAWDANELLEATAYGVLTLAAVFPLPWIECLKEDIRLAMQKGQRFLIQAQGDWNKPQYLWIEKVTYGSPRLSEAYCLAAMRPSISSHAWSKQISNLVHVTEKSISKFSKLISSLMIFQGEPLWRLKASAIEGYAFLPLLKSARMDILPRQKGARNKYLDFIPCTWVLINNHKGLFLQANLVWDMMVLTMCNFRVDEYMETVVAKFSEEGLESVKSAIHSLCAQEKINGIQTKKRPHEDSARATNGTSQQPETNSDNGSSALASFKAIMGYYINAMLNYPRIQHASLTDQNHLRSELQTFLLAHVAQIEDNARFSVQEPQSPSTTAIFVSTRRSYYEWAHTVGANSVSCPFSFAFFTCLLGSSLSSTPHPADCFSSIHQNYLARDLCAHLAVMSRLYNDYGSFARDRAEANINSVNFAEFHGPYTHSYSKQEDESRKEIQLKADLLVLARHERQMADSVGEKLLVNLRTSGSSKDRSEADGVSLFMGVTALYADIYVARDLSNHVEKAQ</sequence>
<proteinExistence type="inferred from homology"/>
<comment type="similarity">
    <text evidence="2">Belongs to the terpene synthase family.</text>
</comment>
<accession>A0ABR4ANK5</accession>
<reference evidence="8 9" key="1">
    <citation type="submission" date="2024-09" db="EMBL/GenBank/DDBJ databases">
        <title>Rethinking Asexuality: The Enigmatic Case of Functional Sexual Genes in Lepraria (Stereocaulaceae).</title>
        <authorList>
            <person name="Doellman M."/>
            <person name="Sun Y."/>
            <person name="Barcenas-Pena A."/>
            <person name="Lumbsch H.T."/>
            <person name="Grewe F."/>
        </authorList>
    </citation>
    <scope>NUCLEOTIDE SEQUENCE [LARGE SCALE GENOMIC DNA]</scope>
    <source>
        <strain evidence="8 9">Grewe 0041</strain>
    </source>
</reference>
<name>A0ABR4ANK5_9LECA</name>
<evidence type="ECO:0000256" key="6">
    <source>
        <dbReference type="ARBA" id="ARBA00023239"/>
    </source>
</evidence>
<dbReference type="PIRSF" id="PIRSF036498">
    <property type="entry name" value="Ent-kaurene_synthase_fungi"/>
    <property type="match status" value="1"/>
</dbReference>
<dbReference type="Gene3D" id="1.50.10.160">
    <property type="match status" value="1"/>
</dbReference>
<evidence type="ECO:0000256" key="3">
    <source>
        <dbReference type="ARBA" id="ARBA00022723"/>
    </source>
</evidence>
<evidence type="ECO:0000256" key="5">
    <source>
        <dbReference type="ARBA" id="ARBA00023235"/>
    </source>
</evidence>
<keyword evidence="3" id="KW-0479">Metal-binding</keyword>
<comment type="caution">
    <text evidence="8">The sequence shown here is derived from an EMBL/GenBank/DDBJ whole genome shotgun (WGS) entry which is preliminary data.</text>
</comment>
<dbReference type="PANTHER" id="PTHR31739:SF25">
    <property type="entry name" value="(E,E)-GERANYLLINALOOL SYNTHASE"/>
    <property type="match status" value="1"/>
</dbReference>
<dbReference type="Gene3D" id="1.50.10.20">
    <property type="match status" value="1"/>
</dbReference>
<keyword evidence="4" id="KW-0460">Magnesium</keyword>
<dbReference type="EMBL" id="JBHFEH010000108">
    <property type="protein sequence ID" value="KAL2046668.1"/>
    <property type="molecule type" value="Genomic_DNA"/>
</dbReference>
<evidence type="ECO:0000313" key="8">
    <source>
        <dbReference type="EMBL" id="KAL2046668.1"/>
    </source>
</evidence>
<dbReference type="SUPFAM" id="SSF48239">
    <property type="entry name" value="Terpenoid cyclases/Protein prenyltransferases"/>
    <property type="match status" value="1"/>
</dbReference>
<protein>
    <recommendedName>
        <fullName evidence="10">Ent-kaurene synthase</fullName>
    </recommendedName>
</protein>
<dbReference type="Proteomes" id="UP001590951">
    <property type="component" value="Unassembled WGS sequence"/>
</dbReference>
<dbReference type="InterPro" id="IPR008930">
    <property type="entry name" value="Terpenoid_cyclase/PrenylTrfase"/>
</dbReference>
<gene>
    <name evidence="8" type="ORF">ABVK25_011640</name>
</gene>
<comment type="cofactor">
    <cofactor evidence="1">
        <name>Mg(2+)</name>
        <dbReference type="ChEBI" id="CHEBI:18420"/>
    </cofactor>
</comment>
<keyword evidence="6" id="KW-0456">Lyase</keyword>
<evidence type="ECO:0008006" key="10">
    <source>
        <dbReference type="Google" id="ProtNLM"/>
    </source>
</evidence>
<evidence type="ECO:0000256" key="2">
    <source>
        <dbReference type="ARBA" id="ARBA00006333"/>
    </source>
</evidence>
<evidence type="ECO:0000256" key="1">
    <source>
        <dbReference type="ARBA" id="ARBA00001946"/>
    </source>
</evidence>
<dbReference type="InterPro" id="IPR050148">
    <property type="entry name" value="Terpene_synthase-like"/>
</dbReference>
<evidence type="ECO:0000256" key="4">
    <source>
        <dbReference type="ARBA" id="ARBA00022842"/>
    </source>
</evidence>
<keyword evidence="9" id="KW-1185">Reference proteome</keyword>
<evidence type="ECO:0000256" key="7">
    <source>
        <dbReference type="SAM" id="MobiDB-lite"/>
    </source>
</evidence>
<dbReference type="PANTHER" id="PTHR31739">
    <property type="entry name" value="ENT-COPALYL DIPHOSPHATE SYNTHASE, CHLOROPLASTIC"/>
    <property type="match status" value="1"/>
</dbReference>
<feature type="region of interest" description="Disordered" evidence="7">
    <location>
        <begin position="683"/>
        <end position="713"/>
    </location>
</feature>
<organism evidence="8 9">
    <name type="scientific">Lepraria finkii</name>
    <dbReference type="NCBI Taxonomy" id="1340010"/>
    <lineage>
        <taxon>Eukaryota</taxon>
        <taxon>Fungi</taxon>
        <taxon>Dikarya</taxon>
        <taxon>Ascomycota</taxon>
        <taxon>Pezizomycotina</taxon>
        <taxon>Lecanoromycetes</taxon>
        <taxon>OSLEUM clade</taxon>
        <taxon>Lecanoromycetidae</taxon>
        <taxon>Lecanorales</taxon>
        <taxon>Lecanorineae</taxon>
        <taxon>Stereocaulaceae</taxon>
        <taxon>Lepraria</taxon>
    </lineage>
</organism>
<keyword evidence="5" id="KW-0413">Isomerase</keyword>
<feature type="compositionally biased region" description="Polar residues" evidence="7">
    <location>
        <begin position="696"/>
        <end position="713"/>
    </location>
</feature>
<dbReference type="InterPro" id="IPR017057">
    <property type="entry name" value="Ent-kaurene_synthase_fun"/>
</dbReference>